<dbReference type="GO" id="GO:0005507">
    <property type="term" value="F:copper ion binding"/>
    <property type="evidence" value="ECO:0007669"/>
    <property type="project" value="TreeGrafter"/>
</dbReference>
<sequence length="248" mass="25452">MRSILLEVCVDDAAGLEAAVEGGADRIELCSALGLGGLTPTAGLMALASKVPVPVYAMIRPRPGNFVFSESEVGMMCIEIDAVRAAGLSGVVLGANLADGRLDLNTLDRLVARAGGMGLTLHRAFDLVPDFSQALESAVALGFERILTSGGEKTAPEGTAQLAAAVEQAGGRISIMPGSGVTEATIAGLLSRLPVSEVHSSCSSAEPAQDPRLVSLGFAPPVTRKTRASLVQGLKADLLTHGRSLLRL</sequence>
<dbReference type="GO" id="GO:0005737">
    <property type="term" value="C:cytoplasm"/>
    <property type="evidence" value="ECO:0007669"/>
    <property type="project" value="UniProtKB-SubCell"/>
</dbReference>
<reference evidence="3 4" key="1">
    <citation type="submission" date="2016-02" db="EMBL/GenBank/DDBJ databases">
        <title>Genome sequencing of a beta-galactosidase producing bacteria Rhizobium sp. 59.</title>
        <authorList>
            <person name="Wang D."/>
            <person name="Kot W."/>
            <person name="Qin Y."/>
            <person name="Hansen L."/>
            <person name="Naqvi K."/>
            <person name="Rensing C."/>
        </authorList>
    </citation>
    <scope>NUCLEOTIDE SEQUENCE [LARGE SCALE GENOMIC DNA]</scope>
    <source>
        <strain evidence="3 4">59</strain>
    </source>
</reference>
<evidence type="ECO:0000256" key="2">
    <source>
        <dbReference type="HAMAP-Rule" id="MF_00795"/>
    </source>
</evidence>
<dbReference type="HAMAP" id="MF_00795">
    <property type="entry name" value="CutC"/>
    <property type="match status" value="1"/>
</dbReference>
<gene>
    <name evidence="2" type="primary">cutC</name>
    <name evidence="3" type="ORF">AX760_03765</name>
</gene>
<dbReference type="AlphaFoldDB" id="A0A657LRQ7"/>
<dbReference type="SUPFAM" id="SSF110395">
    <property type="entry name" value="CutC-like"/>
    <property type="match status" value="1"/>
</dbReference>
<comment type="similarity">
    <text evidence="1 2">Belongs to the CutC family.</text>
</comment>
<evidence type="ECO:0000256" key="1">
    <source>
        <dbReference type="ARBA" id="ARBA00007768"/>
    </source>
</evidence>
<dbReference type="PANTHER" id="PTHR12598">
    <property type="entry name" value="COPPER HOMEOSTASIS PROTEIN CUTC"/>
    <property type="match status" value="1"/>
</dbReference>
<dbReference type="OrthoDB" id="9815677at2"/>
<keyword evidence="4" id="KW-1185">Reference proteome</keyword>
<evidence type="ECO:0000313" key="4">
    <source>
        <dbReference type="Proteomes" id="UP000182661"/>
    </source>
</evidence>
<protein>
    <recommendedName>
        <fullName evidence="2">PF03932 family protein CutC</fullName>
    </recommendedName>
</protein>
<comment type="subcellular location">
    <subcellularLocation>
        <location evidence="2">Cytoplasm</location>
    </subcellularLocation>
</comment>
<name>A0A657LRQ7_9HYPH</name>
<dbReference type="InterPro" id="IPR036822">
    <property type="entry name" value="CutC-like_dom_sf"/>
</dbReference>
<comment type="caution">
    <text evidence="2">Once thought to be involved in copper homeostasis, experiments in E.coli have shown this is not the case.</text>
</comment>
<comment type="caution">
    <text evidence="3">The sequence shown here is derived from an EMBL/GenBank/DDBJ whole genome shotgun (WGS) entry which is preliminary data.</text>
</comment>
<organism evidence="3 4">
    <name type="scientific">Pararhizobium antarcticum</name>
    <dbReference type="NCBI Taxonomy" id="1798805"/>
    <lineage>
        <taxon>Bacteria</taxon>
        <taxon>Pseudomonadati</taxon>
        <taxon>Pseudomonadota</taxon>
        <taxon>Alphaproteobacteria</taxon>
        <taxon>Hyphomicrobiales</taxon>
        <taxon>Rhizobiaceae</taxon>
        <taxon>Rhizobium/Agrobacterium group</taxon>
        <taxon>Pararhizobium</taxon>
    </lineage>
</organism>
<keyword evidence="2" id="KW-0963">Cytoplasm</keyword>
<dbReference type="EMBL" id="LSRP01000096">
    <property type="protein sequence ID" value="OJF94961.1"/>
    <property type="molecule type" value="Genomic_DNA"/>
</dbReference>
<dbReference type="Gene3D" id="3.20.20.380">
    <property type="entry name" value="Copper homeostasis (CutC) domain"/>
    <property type="match status" value="1"/>
</dbReference>
<evidence type="ECO:0000313" key="3">
    <source>
        <dbReference type="EMBL" id="OJF94961.1"/>
    </source>
</evidence>
<dbReference type="Pfam" id="PF03932">
    <property type="entry name" value="CutC"/>
    <property type="match status" value="1"/>
</dbReference>
<dbReference type="RefSeq" id="WP_071833863.1">
    <property type="nucleotide sequence ID" value="NZ_LSRP01000096.1"/>
</dbReference>
<dbReference type="Proteomes" id="UP000182661">
    <property type="component" value="Unassembled WGS sequence"/>
</dbReference>
<proteinExistence type="inferred from homology"/>
<accession>A0A657LRQ7</accession>
<dbReference type="InterPro" id="IPR005627">
    <property type="entry name" value="CutC-like"/>
</dbReference>
<dbReference type="PANTHER" id="PTHR12598:SF0">
    <property type="entry name" value="COPPER HOMEOSTASIS PROTEIN CUTC HOMOLOG"/>
    <property type="match status" value="1"/>
</dbReference>